<dbReference type="Pfam" id="PF13563">
    <property type="entry name" value="2_5_RNA_ligase2"/>
    <property type="match status" value="1"/>
</dbReference>
<dbReference type="InterPro" id="IPR050580">
    <property type="entry name" value="2H_phosphoesterase_YjcG-like"/>
</dbReference>
<gene>
    <name evidence="1" type="ORF">VF08_20235</name>
</gene>
<dbReference type="GeneID" id="57097117"/>
<proteinExistence type="predicted"/>
<dbReference type="Gene3D" id="3.90.1140.10">
    <property type="entry name" value="Cyclic phosphodiesterase"/>
    <property type="match status" value="1"/>
</dbReference>
<dbReference type="RefSeq" id="WP_099070280.1">
    <property type="nucleotide sequence ID" value="NZ_LAHD01000061.1"/>
</dbReference>
<dbReference type="EMBL" id="LAHD01000061">
    <property type="protein sequence ID" value="PHK02022.1"/>
    <property type="molecule type" value="Genomic_DNA"/>
</dbReference>
<dbReference type="SUPFAM" id="SSF55144">
    <property type="entry name" value="LigT-like"/>
    <property type="match status" value="1"/>
</dbReference>
<comment type="caution">
    <text evidence="1">The sequence shown here is derived from an EMBL/GenBank/DDBJ whole genome shotgun (WGS) entry which is preliminary data.</text>
</comment>
<reference evidence="1 2" key="1">
    <citation type="submission" date="2015-02" db="EMBL/GenBank/DDBJ databases">
        <title>Nostoc linckia genome annotation.</title>
        <authorList>
            <person name="Zhou Z."/>
        </authorList>
    </citation>
    <scope>NUCLEOTIDE SEQUENCE [LARGE SCALE GENOMIC DNA]</scope>
    <source>
        <strain evidence="2">z8</strain>
    </source>
</reference>
<evidence type="ECO:0000313" key="1">
    <source>
        <dbReference type="EMBL" id="PHK02022.1"/>
    </source>
</evidence>
<evidence type="ECO:0000313" key="2">
    <source>
        <dbReference type="Proteomes" id="UP000222310"/>
    </source>
</evidence>
<keyword evidence="1" id="KW-0436">Ligase</keyword>
<dbReference type="PANTHER" id="PTHR40037">
    <property type="entry name" value="PHOSPHOESTERASE YJCG-RELATED"/>
    <property type="match status" value="1"/>
</dbReference>
<sequence>MSRFFIALLPPQDIQDYANQIRQYFADNYASRGAQNSPPHITLQPPFEWVDTNFSLLETCLREFAKEQKSIPITLSGFAAFPPRVIYIDVVRSPQILTLQANLMAYVENKLKIVDKVSQTRPFAPHMTVAFRDLTKQNFKAAWPEFEKRQLYFEFIAEKLTLLLHDGKRWNIKSEFNFDFDE</sequence>
<dbReference type="PANTHER" id="PTHR40037:SF1">
    <property type="entry name" value="PHOSPHOESTERASE SAOUHSC_00951-RELATED"/>
    <property type="match status" value="1"/>
</dbReference>
<dbReference type="GO" id="GO:0016874">
    <property type="term" value="F:ligase activity"/>
    <property type="evidence" value="ECO:0007669"/>
    <property type="project" value="UniProtKB-KW"/>
</dbReference>
<dbReference type="AlphaFoldDB" id="A0A9Q6EK73"/>
<protein>
    <submittedName>
        <fullName evidence="1">2'-5' RNA ligase</fullName>
    </submittedName>
</protein>
<dbReference type="InterPro" id="IPR009097">
    <property type="entry name" value="Cyclic_Pdiesterase"/>
</dbReference>
<organism evidence="1 2">
    <name type="scientific">Nostoc linckia z8</name>
    <dbReference type="NCBI Taxonomy" id="1628746"/>
    <lineage>
        <taxon>Bacteria</taxon>
        <taxon>Bacillati</taxon>
        <taxon>Cyanobacteriota</taxon>
        <taxon>Cyanophyceae</taxon>
        <taxon>Nostocales</taxon>
        <taxon>Nostocaceae</taxon>
        <taxon>Nostoc</taxon>
    </lineage>
</organism>
<dbReference type="Proteomes" id="UP000222310">
    <property type="component" value="Unassembled WGS sequence"/>
</dbReference>
<accession>A0A9Q6EK73</accession>
<name>A0A9Q6EK73_NOSLI</name>